<dbReference type="InterPro" id="IPR052895">
    <property type="entry name" value="HetReg/Transcr_Mod"/>
</dbReference>
<dbReference type="InterPro" id="IPR010730">
    <property type="entry name" value="HET"/>
</dbReference>
<sequence length="662" mass="74228">MAAWLGKPCMRWCLKFRVRSSIARGIWSHARLTIDLRAPPAWYTVDSIDTIDTTDTAGGASRNGAAKSRFAEAEVRKWAAAKQHEQTAANSATCDEPAKQNGIYRELRDPYEIRVLEVLPGVGDETLRCHLVHCSVEFELKFPHPKVQYALSMQDLTQPVWYTALSYVWGPPNFEATIECDGQALPITRSLETVLRRFRLPDCSGFMWVDQICINQNDLREKERQIPLMASIYRHALNTIIWLGEGNAESDAAMDLLRKHGDPRKMILTESDPNEFKRVLPPPDDKIWSHVWDLLSRPWFTRVWVIQEFVLSQDPWLVCGASFLPGKALSVACQDFMEHGVARWLMPKLGDFDAGNKNASGWRGTDVFESTWELCSMKNQQASSANLPPLIELLASTRKVQPYNAAAKYEGLIFVRRFPQTAPFVKGQNEEELCLLGLVADTLAVVSDVFCDPDVSLANPTTENTTLISAVEFVLQHSGQITAEPDGLFETLWRTLVANKDNSFVSWPSCTYAEIFSLLLDESTGRSPTLPGQAYSARQKLPEGSSDRLDLNSLAAFPDWQIFQAARIALINALRNRRLGITEAGRLGLFPRHGKVGDTVCVVQISDVPFLLRPAEQSGKYCLVGECYVHGIMKGEVVEQEKARRGQEKDEDGWPGELITLV</sequence>
<dbReference type="AlphaFoldDB" id="A0A3S4D3E2"/>
<reference evidence="2 3" key="1">
    <citation type="submission" date="2018-04" db="EMBL/GenBank/DDBJ databases">
        <authorList>
            <person name="Huttner S."/>
            <person name="Dainat J."/>
        </authorList>
    </citation>
    <scope>NUCLEOTIDE SEQUENCE [LARGE SCALE GENOMIC DNA]</scope>
</reference>
<dbReference type="Proteomes" id="UP000289323">
    <property type="component" value="Unassembled WGS sequence"/>
</dbReference>
<evidence type="ECO:0000313" key="2">
    <source>
        <dbReference type="EMBL" id="SPQ21408.1"/>
    </source>
</evidence>
<dbReference type="Pfam" id="PF06985">
    <property type="entry name" value="HET"/>
    <property type="match status" value="1"/>
</dbReference>
<accession>A0A3S4D3E2</accession>
<dbReference type="EMBL" id="OUUZ01000008">
    <property type="protein sequence ID" value="SPQ21408.1"/>
    <property type="molecule type" value="Genomic_DNA"/>
</dbReference>
<dbReference type="PANTHER" id="PTHR24148:SF82">
    <property type="entry name" value="HETEROKARYON INCOMPATIBILITY DOMAIN-CONTAINING PROTEIN"/>
    <property type="match status" value="1"/>
</dbReference>
<proteinExistence type="predicted"/>
<feature type="domain" description="Heterokaryon incompatibility" evidence="1">
    <location>
        <begin position="162"/>
        <end position="308"/>
    </location>
</feature>
<evidence type="ECO:0000259" key="1">
    <source>
        <dbReference type="Pfam" id="PF06985"/>
    </source>
</evidence>
<organism evidence="2 3">
    <name type="scientific">Thermothielavioides terrestris</name>
    <dbReference type="NCBI Taxonomy" id="2587410"/>
    <lineage>
        <taxon>Eukaryota</taxon>
        <taxon>Fungi</taxon>
        <taxon>Dikarya</taxon>
        <taxon>Ascomycota</taxon>
        <taxon>Pezizomycotina</taxon>
        <taxon>Sordariomycetes</taxon>
        <taxon>Sordariomycetidae</taxon>
        <taxon>Sordariales</taxon>
        <taxon>Chaetomiaceae</taxon>
        <taxon>Thermothielavioides</taxon>
    </lineage>
</organism>
<evidence type="ECO:0000313" key="3">
    <source>
        <dbReference type="Proteomes" id="UP000289323"/>
    </source>
</evidence>
<protein>
    <submittedName>
        <fullName evidence="2">6e4a2e03-3f34-4a88-b893-88585cdd9405</fullName>
    </submittedName>
</protein>
<dbReference type="PANTHER" id="PTHR24148">
    <property type="entry name" value="ANKYRIN REPEAT DOMAIN-CONTAINING PROTEIN 39 HOMOLOG-RELATED"/>
    <property type="match status" value="1"/>
</dbReference>
<gene>
    <name evidence="2" type="ORF">TT172_LOCUS3827</name>
</gene>
<dbReference type="Pfam" id="PF26639">
    <property type="entry name" value="Het-6_barrel"/>
    <property type="match status" value="1"/>
</dbReference>
<name>A0A3S4D3E2_9PEZI</name>